<evidence type="ECO:0000313" key="6">
    <source>
        <dbReference type="Proteomes" id="UP000688137"/>
    </source>
</evidence>
<evidence type="ECO:0000256" key="1">
    <source>
        <dbReference type="ARBA" id="ARBA00005901"/>
    </source>
</evidence>
<evidence type="ECO:0000256" key="3">
    <source>
        <dbReference type="ARBA" id="ARBA00023065"/>
    </source>
</evidence>
<evidence type="ECO:0000313" key="5">
    <source>
        <dbReference type="EMBL" id="CAD8095728.1"/>
    </source>
</evidence>
<organism evidence="5 6">
    <name type="scientific">Paramecium primaurelia</name>
    <dbReference type="NCBI Taxonomy" id="5886"/>
    <lineage>
        <taxon>Eukaryota</taxon>
        <taxon>Sar</taxon>
        <taxon>Alveolata</taxon>
        <taxon>Ciliophora</taxon>
        <taxon>Intramacronucleata</taxon>
        <taxon>Oligohymenophorea</taxon>
        <taxon>Peniculida</taxon>
        <taxon>Parameciidae</taxon>
        <taxon>Paramecium</taxon>
    </lineage>
</organism>
<dbReference type="Proteomes" id="UP000688137">
    <property type="component" value="Unassembled WGS sequence"/>
</dbReference>
<accession>A0A8S1NSW6</accession>
<dbReference type="GO" id="GO:0033178">
    <property type="term" value="C:proton-transporting two-sector ATPase complex, catalytic domain"/>
    <property type="evidence" value="ECO:0007669"/>
    <property type="project" value="InterPro"/>
</dbReference>
<dbReference type="Pfam" id="PF01991">
    <property type="entry name" value="vATP-synt_E"/>
    <property type="match status" value="1"/>
</dbReference>
<evidence type="ECO:0000256" key="2">
    <source>
        <dbReference type="ARBA" id="ARBA00022448"/>
    </source>
</evidence>
<proteinExistence type="inferred from homology"/>
<evidence type="ECO:0008006" key="7">
    <source>
        <dbReference type="Google" id="ProtNLM"/>
    </source>
</evidence>
<keyword evidence="3" id="KW-0406">Ion transport</keyword>
<gene>
    <name evidence="5" type="ORF">PPRIM_AZ9-3.1.T0990122</name>
</gene>
<keyword evidence="2" id="KW-0813">Transport</keyword>
<keyword evidence="4" id="KW-0175">Coiled coil</keyword>
<sequence>MMQDQISLAEFVLQEAREKCFEIEVKAFKQFEKEKKQIVEKEKSNIQEEINNKFKKKAQQERIKHSALVNGARMRLMNARNQALTKIFSDSQYQIYKMIRQDEKFYEELLKNLIVQGLIKLFEHEVVVRCLHRDIRHVRNVIDDAISEFQDILRNELNGLEFEVKIEIDEEKCLDERTLIDNSIKSVQDYSLQESASEVISKTENDKKCFGGILMTNKDGLIVCKNTLDVRTEQTFQDSLPIIRSTLFGK</sequence>
<comment type="similarity">
    <text evidence="1">Belongs to the V-ATPase E subunit family.</text>
</comment>
<dbReference type="InterPro" id="IPR002842">
    <property type="entry name" value="ATPase_V1_Esu"/>
</dbReference>
<name>A0A8S1NSW6_PARPR</name>
<dbReference type="AlphaFoldDB" id="A0A8S1NSW6"/>
<dbReference type="EMBL" id="CAJJDM010000102">
    <property type="protein sequence ID" value="CAD8095728.1"/>
    <property type="molecule type" value="Genomic_DNA"/>
</dbReference>
<dbReference type="PANTHER" id="PTHR45715">
    <property type="entry name" value="ATPASE H+-TRANSPORTING V1 SUBUNIT E1A-RELATED"/>
    <property type="match status" value="1"/>
</dbReference>
<protein>
    <recommendedName>
        <fullName evidence="7">Vacuolar ATP synthase subunit E</fullName>
    </recommendedName>
</protein>
<reference evidence="5" key="1">
    <citation type="submission" date="2021-01" db="EMBL/GenBank/DDBJ databases">
        <authorList>
            <consortium name="Genoscope - CEA"/>
            <person name="William W."/>
        </authorList>
    </citation>
    <scope>NUCLEOTIDE SEQUENCE</scope>
</reference>
<dbReference type="OMA" id="HRMIVRC"/>
<evidence type="ECO:0000256" key="4">
    <source>
        <dbReference type="SAM" id="Coils"/>
    </source>
</evidence>
<feature type="coiled-coil region" evidence="4">
    <location>
        <begin position="29"/>
        <end position="56"/>
    </location>
</feature>
<dbReference type="GO" id="GO:0046961">
    <property type="term" value="F:proton-transporting ATPase activity, rotational mechanism"/>
    <property type="evidence" value="ECO:0007669"/>
    <property type="project" value="InterPro"/>
</dbReference>
<keyword evidence="6" id="KW-1185">Reference proteome</keyword>
<comment type="caution">
    <text evidence="5">The sequence shown here is derived from an EMBL/GenBank/DDBJ whole genome shotgun (WGS) entry which is preliminary data.</text>
</comment>